<dbReference type="PANTHER" id="PTHR46368:SF4">
    <property type="entry name" value="OS10G0403700 PROTEIN"/>
    <property type="match status" value="1"/>
</dbReference>
<organism evidence="1 2">
    <name type="scientific">Crotalaria pallida</name>
    <name type="common">Smooth rattlebox</name>
    <name type="synonym">Crotalaria striata</name>
    <dbReference type="NCBI Taxonomy" id="3830"/>
    <lineage>
        <taxon>Eukaryota</taxon>
        <taxon>Viridiplantae</taxon>
        <taxon>Streptophyta</taxon>
        <taxon>Embryophyta</taxon>
        <taxon>Tracheophyta</taxon>
        <taxon>Spermatophyta</taxon>
        <taxon>Magnoliopsida</taxon>
        <taxon>eudicotyledons</taxon>
        <taxon>Gunneridae</taxon>
        <taxon>Pentapetalae</taxon>
        <taxon>rosids</taxon>
        <taxon>fabids</taxon>
        <taxon>Fabales</taxon>
        <taxon>Fabaceae</taxon>
        <taxon>Papilionoideae</taxon>
        <taxon>50 kb inversion clade</taxon>
        <taxon>genistoids sensu lato</taxon>
        <taxon>core genistoids</taxon>
        <taxon>Crotalarieae</taxon>
        <taxon>Crotalaria</taxon>
    </lineage>
</organism>
<dbReference type="Gene3D" id="3.30.360.10">
    <property type="entry name" value="Dihydrodipicolinate Reductase, domain 2"/>
    <property type="match status" value="1"/>
</dbReference>
<dbReference type="Proteomes" id="UP001372338">
    <property type="component" value="Unassembled WGS sequence"/>
</dbReference>
<keyword evidence="2" id="KW-1185">Reference proteome</keyword>
<dbReference type="PANTHER" id="PTHR46368">
    <property type="match status" value="1"/>
</dbReference>
<comment type="caution">
    <text evidence="1">The sequence shown here is derived from an EMBL/GenBank/DDBJ whole genome shotgun (WGS) entry which is preliminary data.</text>
</comment>
<reference evidence="1 2" key="1">
    <citation type="submission" date="2024-01" db="EMBL/GenBank/DDBJ databases">
        <title>The genomes of 5 underutilized Papilionoideae crops provide insights into root nodulation and disease resistanc.</title>
        <authorList>
            <person name="Yuan L."/>
        </authorList>
    </citation>
    <scope>NUCLEOTIDE SEQUENCE [LARGE SCALE GENOMIC DNA]</scope>
    <source>
        <strain evidence="1">ZHUSHIDOU_FW_LH</strain>
        <tissue evidence="1">Leaf</tissue>
    </source>
</reference>
<protein>
    <submittedName>
        <fullName evidence="1">Uncharacterized protein</fullName>
    </submittedName>
</protein>
<dbReference type="AlphaFoldDB" id="A0AAN9HY57"/>
<evidence type="ECO:0000313" key="2">
    <source>
        <dbReference type="Proteomes" id="UP001372338"/>
    </source>
</evidence>
<sequence>MEHSILQFFISLDFKKYPLNEKTTSKIHTCFTFGADADFLKNDICVKPDLDALGSLGDEGWYCVRGILWAANYELPKTVIASREPVLNDAGVIMVVGASLHWEDGKVATFYCSFLSNLTMDITAIGTKGTPHVHDFIIPHEEKEASFYASSNSGFDDLVAFIVYFKNVKLLELLSSLIPFLILFALSIEPLMVYPAPSHLVSSAFT</sequence>
<evidence type="ECO:0000313" key="1">
    <source>
        <dbReference type="EMBL" id="KAK7252084.1"/>
    </source>
</evidence>
<proteinExistence type="predicted"/>
<accession>A0AAN9HY57</accession>
<name>A0AAN9HY57_CROPI</name>
<dbReference type="SUPFAM" id="SSF55347">
    <property type="entry name" value="Glyceraldehyde-3-phosphate dehydrogenase-like, C-terminal domain"/>
    <property type="match status" value="1"/>
</dbReference>
<dbReference type="EMBL" id="JAYWIO010000007">
    <property type="protein sequence ID" value="KAK7252084.1"/>
    <property type="molecule type" value="Genomic_DNA"/>
</dbReference>
<gene>
    <name evidence="1" type="ORF">RIF29_35798</name>
</gene>